<comment type="caution">
    <text evidence="2">The sequence shown here is derived from an EMBL/GenBank/DDBJ whole genome shotgun (WGS) entry which is preliminary data.</text>
</comment>
<protein>
    <submittedName>
        <fullName evidence="2">Uncharacterized protein</fullName>
    </submittedName>
</protein>
<gene>
    <name evidence="2" type="ORF">L3X38_025440</name>
</gene>
<name>A0AAD4W3J9_PRUDU</name>
<evidence type="ECO:0000313" key="2">
    <source>
        <dbReference type="EMBL" id="KAI5335307.1"/>
    </source>
</evidence>
<evidence type="ECO:0000313" key="3">
    <source>
        <dbReference type="Proteomes" id="UP001054821"/>
    </source>
</evidence>
<proteinExistence type="predicted"/>
<dbReference type="Proteomes" id="UP001054821">
    <property type="component" value="Chromosome 4"/>
</dbReference>
<accession>A0AAD4W3J9</accession>
<feature type="compositionally biased region" description="Basic and acidic residues" evidence="1">
    <location>
        <begin position="81"/>
        <end position="90"/>
    </location>
</feature>
<dbReference type="AlphaFoldDB" id="A0AAD4W3J9"/>
<feature type="region of interest" description="Disordered" evidence="1">
    <location>
        <begin position="54"/>
        <end position="90"/>
    </location>
</feature>
<dbReference type="EMBL" id="JAJFAZ020000004">
    <property type="protein sequence ID" value="KAI5335307.1"/>
    <property type="molecule type" value="Genomic_DNA"/>
</dbReference>
<sequence>MPKTPILSARASKFPKPPLPNGKGRELEKMAKLSQFLPKMEALFTKDLPLAENRIAQTPSKHPSRTGKSSAELRACPRKSLLAEDTTRNL</sequence>
<feature type="region of interest" description="Disordered" evidence="1">
    <location>
        <begin position="1"/>
        <end position="24"/>
    </location>
</feature>
<evidence type="ECO:0000256" key="1">
    <source>
        <dbReference type="SAM" id="MobiDB-lite"/>
    </source>
</evidence>
<reference evidence="2 3" key="1">
    <citation type="journal article" date="2022" name="G3 (Bethesda)">
        <title>Whole-genome sequence and methylome profiling of the almond [Prunus dulcis (Mill.) D.A. Webb] cultivar 'Nonpareil'.</title>
        <authorList>
            <person name="D'Amico-Willman K.M."/>
            <person name="Ouma W.Z."/>
            <person name="Meulia T."/>
            <person name="Sideli G.M."/>
            <person name="Gradziel T.M."/>
            <person name="Fresnedo-Ramirez J."/>
        </authorList>
    </citation>
    <scope>NUCLEOTIDE SEQUENCE [LARGE SCALE GENOMIC DNA]</scope>
    <source>
        <strain evidence="2">Clone GOH B32 T37-40</strain>
    </source>
</reference>
<keyword evidence="3" id="KW-1185">Reference proteome</keyword>
<feature type="compositionally biased region" description="Polar residues" evidence="1">
    <location>
        <begin position="55"/>
        <end position="69"/>
    </location>
</feature>
<organism evidence="2 3">
    <name type="scientific">Prunus dulcis</name>
    <name type="common">Almond</name>
    <name type="synonym">Amygdalus dulcis</name>
    <dbReference type="NCBI Taxonomy" id="3755"/>
    <lineage>
        <taxon>Eukaryota</taxon>
        <taxon>Viridiplantae</taxon>
        <taxon>Streptophyta</taxon>
        <taxon>Embryophyta</taxon>
        <taxon>Tracheophyta</taxon>
        <taxon>Spermatophyta</taxon>
        <taxon>Magnoliopsida</taxon>
        <taxon>eudicotyledons</taxon>
        <taxon>Gunneridae</taxon>
        <taxon>Pentapetalae</taxon>
        <taxon>rosids</taxon>
        <taxon>fabids</taxon>
        <taxon>Rosales</taxon>
        <taxon>Rosaceae</taxon>
        <taxon>Amygdaloideae</taxon>
        <taxon>Amygdaleae</taxon>
        <taxon>Prunus</taxon>
    </lineage>
</organism>